<evidence type="ECO:0000256" key="1">
    <source>
        <dbReference type="ARBA" id="ARBA00001947"/>
    </source>
</evidence>
<dbReference type="GO" id="GO:0046872">
    <property type="term" value="F:metal ion binding"/>
    <property type="evidence" value="ECO:0007669"/>
    <property type="project" value="UniProtKB-KW"/>
</dbReference>
<evidence type="ECO:0000256" key="4">
    <source>
        <dbReference type="ARBA" id="ARBA00022723"/>
    </source>
</evidence>
<dbReference type="Pfam" id="PF05951">
    <property type="entry name" value="Peptidase_M15_2"/>
    <property type="match status" value="1"/>
</dbReference>
<gene>
    <name evidence="12" type="ORF">SAMN05444167_3944</name>
</gene>
<keyword evidence="3" id="KW-0645">Protease</keyword>
<sequence length="279" mass="30647">MMPVCFATLPTELGKINEVAHWSGQIGIGECHLQVAKWKSPLRHDALPISGPEPFRLNLSSRTSRTLAVALTTLTTLGIAAGARAVRAAEEVPVNPVAKPATAKPTLAETFRLKMHHLHTGEDIEVEYKTDGEYDQSGIVKLNHFLRDHRTQDTADYDPREFDLLHALLVKLGKPNATIDIVCGYRTPWSNNFLRTRSASTGVAEHSQHMLSKAIDIRIPGVSTLALRNAALSLGMGGVGYYPTSQFVHVDVGPVRQWQFGGRSLQTASRKGSRRSRRA</sequence>
<evidence type="ECO:0000313" key="13">
    <source>
        <dbReference type="Proteomes" id="UP000182427"/>
    </source>
</evidence>
<dbReference type="InterPro" id="IPR009045">
    <property type="entry name" value="Zn_M74/Hedgehog-like"/>
</dbReference>
<keyword evidence="6" id="KW-0378">Hydrolase</keyword>
<evidence type="ECO:0000313" key="12">
    <source>
        <dbReference type="EMBL" id="SDG00287.1"/>
    </source>
</evidence>
<proteinExistence type="inferred from homology"/>
<organism evidence="12 13">
    <name type="scientific">Terriglobus roseus</name>
    <dbReference type="NCBI Taxonomy" id="392734"/>
    <lineage>
        <taxon>Bacteria</taxon>
        <taxon>Pseudomonadati</taxon>
        <taxon>Acidobacteriota</taxon>
        <taxon>Terriglobia</taxon>
        <taxon>Terriglobales</taxon>
        <taxon>Acidobacteriaceae</taxon>
        <taxon>Terriglobus</taxon>
    </lineage>
</organism>
<dbReference type="PANTHER" id="PTHR37425">
    <property type="match status" value="1"/>
</dbReference>
<keyword evidence="9" id="KW-0961">Cell wall biogenesis/degradation</keyword>
<evidence type="ECO:0000256" key="11">
    <source>
        <dbReference type="ARBA" id="ARBA00093666"/>
    </source>
</evidence>
<evidence type="ECO:0000256" key="8">
    <source>
        <dbReference type="ARBA" id="ARBA00023049"/>
    </source>
</evidence>
<dbReference type="PANTHER" id="PTHR37425:SF1">
    <property type="entry name" value="OUTER MEMBRANE PROTEIN"/>
    <property type="match status" value="1"/>
</dbReference>
<dbReference type="SUPFAM" id="SSF55166">
    <property type="entry name" value="Hedgehog/DD-peptidase"/>
    <property type="match status" value="1"/>
</dbReference>
<keyword evidence="8" id="KW-0482">Metalloprotease</keyword>
<protein>
    <recommendedName>
        <fullName evidence="11">Murein endopeptidase K</fullName>
    </recommendedName>
</protein>
<evidence type="ECO:0000256" key="5">
    <source>
        <dbReference type="ARBA" id="ARBA00022729"/>
    </source>
</evidence>
<evidence type="ECO:0000256" key="10">
    <source>
        <dbReference type="ARBA" id="ARBA00093448"/>
    </source>
</evidence>
<keyword evidence="4" id="KW-0479">Metal-binding</keyword>
<dbReference type="EMBL" id="LT629690">
    <property type="protein sequence ID" value="SDG00287.1"/>
    <property type="molecule type" value="Genomic_DNA"/>
</dbReference>
<dbReference type="Proteomes" id="UP000182427">
    <property type="component" value="Chromosome I"/>
</dbReference>
<accession>A0A1G7QP18</accession>
<comment type="similarity">
    <text evidence="10">Belongs to the peptidase M15 family.</text>
</comment>
<dbReference type="GO" id="GO:0071555">
    <property type="term" value="P:cell wall organization"/>
    <property type="evidence" value="ECO:0007669"/>
    <property type="project" value="UniProtKB-KW"/>
</dbReference>
<evidence type="ECO:0000256" key="7">
    <source>
        <dbReference type="ARBA" id="ARBA00022833"/>
    </source>
</evidence>
<dbReference type="AlphaFoldDB" id="A0A1G7QP18"/>
<dbReference type="GO" id="GO:0006508">
    <property type="term" value="P:proteolysis"/>
    <property type="evidence" value="ECO:0007669"/>
    <property type="project" value="UniProtKB-KW"/>
</dbReference>
<evidence type="ECO:0000256" key="3">
    <source>
        <dbReference type="ARBA" id="ARBA00022670"/>
    </source>
</evidence>
<reference evidence="12 13" key="1">
    <citation type="submission" date="2016-10" db="EMBL/GenBank/DDBJ databases">
        <authorList>
            <person name="de Groot N.N."/>
        </authorList>
    </citation>
    <scope>NUCLEOTIDE SEQUENCE [LARGE SCALE GENOMIC DNA]</scope>
    <source>
        <strain evidence="12 13">GAS232</strain>
    </source>
</reference>
<dbReference type="Gene3D" id="3.30.1380.10">
    <property type="match status" value="1"/>
</dbReference>
<keyword evidence="7" id="KW-0862">Zinc</keyword>
<evidence type="ECO:0000256" key="2">
    <source>
        <dbReference type="ARBA" id="ARBA00004776"/>
    </source>
</evidence>
<evidence type="ECO:0000256" key="6">
    <source>
        <dbReference type="ARBA" id="ARBA00022801"/>
    </source>
</evidence>
<comment type="cofactor">
    <cofactor evidence="1">
        <name>Zn(2+)</name>
        <dbReference type="ChEBI" id="CHEBI:29105"/>
    </cofactor>
</comment>
<dbReference type="GO" id="GO:0008237">
    <property type="term" value="F:metallopeptidase activity"/>
    <property type="evidence" value="ECO:0007669"/>
    <property type="project" value="UniProtKB-KW"/>
</dbReference>
<keyword evidence="13" id="KW-1185">Reference proteome</keyword>
<dbReference type="InterPro" id="IPR010275">
    <property type="entry name" value="MepK"/>
</dbReference>
<evidence type="ECO:0000256" key="9">
    <source>
        <dbReference type="ARBA" id="ARBA00023316"/>
    </source>
</evidence>
<comment type="pathway">
    <text evidence="2">Cell wall biogenesis; cell wall polysaccharide biosynthesis.</text>
</comment>
<name>A0A1G7QP18_9BACT</name>
<keyword evidence="5" id="KW-0732">Signal</keyword>